<comment type="caution">
    <text evidence="2">The sequence shown here is derived from an EMBL/GenBank/DDBJ whole genome shotgun (WGS) entry which is preliminary data.</text>
</comment>
<proteinExistence type="predicted"/>
<dbReference type="Proteomes" id="UP001501231">
    <property type="component" value="Unassembled WGS sequence"/>
</dbReference>
<dbReference type="RefSeq" id="WP_344586409.1">
    <property type="nucleotide sequence ID" value="NZ_BAAARW010000001.1"/>
</dbReference>
<accession>A0ABN3ICD0</accession>
<sequence>MATQTPARPRAALDQKLLTTGFEIPPDGVNPKRIDYIFDTMPGNRPSTYGNKVFIWETSGHDVPRNQPFKNENSVTSDRPDGDGTFPEDVTNLSYLLGYATGPAVENVCATVFVPAIGQGDPVIYPPSVTLERIGTNVVTFSYSMPGGSQPMADNDWAGLWENQTSSALYSVPPKWFVQIPENTAKGAGALQNVRLLRSTSYILGYFKGGYSTSKPKQSTLACSLTFQT</sequence>
<feature type="compositionally biased region" description="Polar residues" evidence="1">
    <location>
        <begin position="68"/>
        <end position="77"/>
    </location>
</feature>
<evidence type="ECO:0000256" key="1">
    <source>
        <dbReference type="SAM" id="MobiDB-lite"/>
    </source>
</evidence>
<reference evidence="2 3" key="1">
    <citation type="journal article" date="2019" name="Int. J. Syst. Evol. Microbiol.">
        <title>The Global Catalogue of Microorganisms (GCM) 10K type strain sequencing project: providing services to taxonomists for standard genome sequencing and annotation.</title>
        <authorList>
            <consortium name="The Broad Institute Genomics Platform"/>
            <consortium name="The Broad Institute Genome Sequencing Center for Infectious Disease"/>
            <person name="Wu L."/>
            <person name="Ma J."/>
        </authorList>
    </citation>
    <scope>NUCLEOTIDE SEQUENCE [LARGE SCALE GENOMIC DNA]</scope>
    <source>
        <strain evidence="2 3">JCM 3325</strain>
    </source>
</reference>
<organism evidence="2 3">
    <name type="scientific">Actinomadura vinacea</name>
    <dbReference type="NCBI Taxonomy" id="115336"/>
    <lineage>
        <taxon>Bacteria</taxon>
        <taxon>Bacillati</taxon>
        <taxon>Actinomycetota</taxon>
        <taxon>Actinomycetes</taxon>
        <taxon>Streptosporangiales</taxon>
        <taxon>Thermomonosporaceae</taxon>
        <taxon>Actinomadura</taxon>
    </lineage>
</organism>
<name>A0ABN3ICD0_9ACTN</name>
<evidence type="ECO:0000313" key="3">
    <source>
        <dbReference type="Proteomes" id="UP001501231"/>
    </source>
</evidence>
<gene>
    <name evidence="2" type="ORF">GCM10010191_02820</name>
</gene>
<feature type="region of interest" description="Disordered" evidence="1">
    <location>
        <begin position="61"/>
        <end position="86"/>
    </location>
</feature>
<keyword evidence="3" id="KW-1185">Reference proteome</keyword>
<dbReference type="EMBL" id="BAAARW010000001">
    <property type="protein sequence ID" value="GAA2399332.1"/>
    <property type="molecule type" value="Genomic_DNA"/>
</dbReference>
<protein>
    <submittedName>
        <fullName evidence="2">Uncharacterized protein</fullName>
    </submittedName>
</protein>
<evidence type="ECO:0000313" key="2">
    <source>
        <dbReference type="EMBL" id="GAA2399332.1"/>
    </source>
</evidence>